<dbReference type="EMBL" id="SGXA01000003">
    <property type="protein sequence ID" value="RZS69336.1"/>
    <property type="molecule type" value="Genomic_DNA"/>
</dbReference>
<reference evidence="2 3" key="1">
    <citation type="submission" date="2019-02" db="EMBL/GenBank/DDBJ databases">
        <title>Genomic Encyclopedia of Type Strains, Phase IV (KMG-IV): sequencing the most valuable type-strain genomes for metagenomic binning, comparative biology and taxonomic classification.</title>
        <authorList>
            <person name="Goeker M."/>
        </authorList>
    </citation>
    <scope>NUCLEOTIDE SEQUENCE [LARGE SCALE GENOMIC DNA]</scope>
    <source>
        <strain evidence="2 3">DSM 18116</strain>
    </source>
</reference>
<keyword evidence="1" id="KW-0812">Transmembrane</keyword>
<dbReference type="AlphaFoldDB" id="A0A4Q7MLZ2"/>
<evidence type="ECO:0000256" key="1">
    <source>
        <dbReference type="SAM" id="Phobius"/>
    </source>
</evidence>
<evidence type="ECO:0000313" key="3">
    <source>
        <dbReference type="Proteomes" id="UP000293874"/>
    </source>
</evidence>
<feature type="transmembrane region" description="Helical" evidence="1">
    <location>
        <begin position="20"/>
        <end position="36"/>
    </location>
</feature>
<comment type="caution">
    <text evidence="2">The sequence shown here is derived from an EMBL/GenBank/DDBJ whole genome shotgun (WGS) entry which is preliminary data.</text>
</comment>
<evidence type="ECO:0000313" key="2">
    <source>
        <dbReference type="EMBL" id="RZS69336.1"/>
    </source>
</evidence>
<keyword evidence="1" id="KW-0472">Membrane</keyword>
<proteinExistence type="predicted"/>
<dbReference type="RefSeq" id="WP_158644182.1">
    <property type="nucleotide sequence ID" value="NZ_CP042431.1"/>
</dbReference>
<accession>A0A4Q7MLZ2</accession>
<keyword evidence="1" id="KW-1133">Transmembrane helix</keyword>
<gene>
    <name evidence="2" type="ORF">EV199_5173</name>
</gene>
<organism evidence="2 3">
    <name type="scientific">Pseudobacter ginsenosidimutans</name>
    <dbReference type="NCBI Taxonomy" id="661488"/>
    <lineage>
        <taxon>Bacteria</taxon>
        <taxon>Pseudomonadati</taxon>
        <taxon>Bacteroidota</taxon>
        <taxon>Chitinophagia</taxon>
        <taxon>Chitinophagales</taxon>
        <taxon>Chitinophagaceae</taxon>
        <taxon>Pseudobacter</taxon>
    </lineage>
</organism>
<name>A0A4Q7MLZ2_9BACT</name>
<keyword evidence="3" id="KW-1185">Reference proteome</keyword>
<dbReference type="Proteomes" id="UP000293874">
    <property type="component" value="Unassembled WGS sequence"/>
</dbReference>
<sequence length="58" mass="6764">MITGWKTNRRGRMFDGLLSWLDWAVVMLFGFIAYVFKAGLSYQRFAQHDAQGMAVKLY</sequence>
<protein>
    <submittedName>
        <fullName evidence="2">Uncharacterized protein</fullName>
    </submittedName>
</protein>